<sequence length="209" mass="22659">MQATNDVSNMIMNLSESQCAPQSLVDMTCQNANIDKEHARAVANTIRALATDPGPPNVLPSLAIPALTLVPASRPPPGSNVLKQTYDLACASNRFAQDRSIGSMLAGPGSESDEFADIGFWCGEINESDKETSILKSLSLDSWADKGTITRMDSQTLRKSEMWELCEALSELLQFRVRRPDDSRVLHVMAGKGQAGWCGMIGVGIWSDE</sequence>
<dbReference type="AlphaFoldDB" id="A0A5N5QN72"/>
<dbReference type="OrthoDB" id="10261040at2759"/>
<evidence type="ECO:0000313" key="2">
    <source>
        <dbReference type="Proteomes" id="UP000383932"/>
    </source>
</evidence>
<reference evidence="1 2" key="1">
    <citation type="journal article" date="2019" name="Fungal Biol. Biotechnol.">
        <title>Draft genome sequence of fastidious pathogen Ceratobasidium theobromae, which causes vascular-streak dieback in Theobroma cacao.</title>
        <authorList>
            <person name="Ali S.S."/>
            <person name="Asman A."/>
            <person name="Shao J."/>
            <person name="Firmansyah A.P."/>
            <person name="Susilo A.W."/>
            <person name="Rosmana A."/>
            <person name="McMahon P."/>
            <person name="Junaid M."/>
            <person name="Guest D."/>
            <person name="Kheng T.Y."/>
            <person name="Meinhardt L.W."/>
            <person name="Bailey B.A."/>
        </authorList>
    </citation>
    <scope>NUCLEOTIDE SEQUENCE [LARGE SCALE GENOMIC DNA]</scope>
    <source>
        <strain evidence="1 2">CT2</strain>
    </source>
</reference>
<gene>
    <name evidence="1" type="ORF">CTheo_3493</name>
</gene>
<protein>
    <submittedName>
        <fullName evidence="1">Uncharacterized protein</fullName>
    </submittedName>
</protein>
<comment type="caution">
    <text evidence="1">The sequence shown here is derived from an EMBL/GenBank/DDBJ whole genome shotgun (WGS) entry which is preliminary data.</text>
</comment>
<dbReference type="EMBL" id="SSOP01000047">
    <property type="protein sequence ID" value="KAB5593028.1"/>
    <property type="molecule type" value="Genomic_DNA"/>
</dbReference>
<name>A0A5N5QN72_9AGAM</name>
<proteinExistence type="predicted"/>
<keyword evidence="2" id="KW-1185">Reference proteome</keyword>
<dbReference type="Proteomes" id="UP000383932">
    <property type="component" value="Unassembled WGS sequence"/>
</dbReference>
<evidence type="ECO:0000313" key="1">
    <source>
        <dbReference type="EMBL" id="KAB5593028.1"/>
    </source>
</evidence>
<accession>A0A5N5QN72</accession>
<organism evidence="1 2">
    <name type="scientific">Ceratobasidium theobromae</name>
    <dbReference type="NCBI Taxonomy" id="1582974"/>
    <lineage>
        <taxon>Eukaryota</taxon>
        <taxon>Fungi</taxon>
        <taxon>Dikarya</taxon>
        <taxon>Basidiomycota</taxon>
        <taxon>Agaricomycotina</taxon>
        <taxon>Agaricomycetes</taxon>
        <taxon>Cantharellales</taxon>
        <taxon>Ceratobasidiaceae</taxon>
        <taxon>Ceratobasidium</taxon>
    </lineage>
</organism>